<dbReference type="EMBL" id="FR854086">
    <property type="protein sequence ID" value="CCA84803.1"/>
    <property type="molecule type" value="Genomic_DNA"/>
</dbReference>
<organism evidence="1">
    <name type="scientific">Ralstonia syzygii R24</name>
    <dbReference type="NCBI Taxonomy" id="907261"/>
    <lineage>
        <taxon>Bacteria</taxon>
        <taxon>Pseudomonadati</taxon>
        <taxon>Pseudomonadota</taxon>
        <taxon>Betaproteobacteria</taxon>
        <taxon>Burkholderiales</taxon>
        <taxon>Burkholderiaceae</taxon>
        <taxon>Ralstonia</taxon>
        <taxon>Ralstonia solanacearum species complex</taxon>
    </lineage>
</organism>
<accession>G3A0T9</accession>
<name>G3A0T9_9RALS</name>
<reference evidence="1" key="2">
    <citation type="submission" date="2011-04" db="EMBL/GenBank/DDBJ databases">
        <authorList>
            <person name="Genoscope - CEA"/>
        </authorList>
    </citation>
    <scope>NUCLEOTIDE SEQUENCE</scope>
    <source>
        <strain evidence="1">R24</strain>
    </source>
</reference>
<sequence length="32" mass="3813">MESAKCVTLQKTPKPWHFEAKRWDAFLYESKG</sequence>
<reference evidence="1" key="1">
    <citation type="journal article" date="2011" name="PLoS ONE">
        <title>Ralstonia syzygii, the Blood Disease Bacterium and some Asian R. solanacearum strains form a single genomic species despite divergent lifestyles.</title>
        <authorList>
            <person name="Remenant B."/>
            <person name="de Cambiaire J.C."/>
            <person name="Cellier G."/>
            <person name="Jacobs J.M."/>
            <person name="Mangenot S."/>
            <person name="Barbe V."/>
            <person name="Lajus A."/>
            <person name="Vallenet D."/>
            <person name="Medigue C."/>
            <person name="Fegan M."/>
            <person name="Allen C."/>
            <person name="Prior P."/>
        </authorList>
    </citation>
    <scope>NUCLEOTIDE SEQUENCE</scope>
    <source>
        <strain evidence="1">R24</strain>
    </source>
</reference>
<evidence type="ECO:0000313" key="1">
    <source>
        <dbReference type="EMBL" id="CCA84803.1"/>
    </source>
</evidence>
<protein>
    <submittedName>
        <fullName evidence="1">Uncharacterized protein</fullName>
    </submittedName>
</protein>
<dbReference type="AlphaFoldDB" id="G3A0T9"/>
<proteinExistence type="predicted"/>
<gene>
    <name evidence="1" type="ORF">RALSY_10786</name>
</gene>